<dbReference type="Proteomes" id="UP000095286">
    <property type="component" value="Unplaced"/>
</dbReference>
<evidence type="ECO:0000313" key="2">
    <source>
        <dbReference type="WBParaSite" id="RSKR_0001145500.1"/>
    </source>
</evidence>
<proteinExistence type="predicted"/>
<reference evidence="2" key="1">
    <citation type="submission" date="2016-11" db="UniProtKB">
        <authorList>
            <consortium name="WormBaseParasite"/>
        </authorList>
    </citation>
    <scope>IDENTIFICATION</scope>
    <source>
        <strain evidence="2">KR3021</strain>
    </source>
</reference>
<dbReference type="WBParaSite" id="RSKR_0001145500.1">
    <property type="protein sequence ID" value="RSKR_0001145500.1"/>
    <property type="gene ID" value="RSKR_0001145500"/>
</dbReference>
<organism evidence="1 2">
    <name type="scientific">Rhabditophanes sp. KR3021</name>
    <dbReference type="NCBI Taxonomy" id="114890"/>
    <lineage>
        <taxon>Eukaryota</taxon>
        <taxon>Metazoa</taxon>
        <taxon>Ecdysozoa</taxon>
        <taxon>Nematoda</taxon>
        <taxon>Chromadorea</taxon>
        <taxon>Rhabditida</taxon>
        <taxon>Tylenchina</taxon>
        <taxon>Panagrolaimomorpha</taxon>
        <taxon>Strongyloidoidea</taxon>
        <taxon>Alloionematidae</taxon>
        <taxon>Rhabditophanes</taxon>
    </lineage>
</organism>
<accession>A0AC35UIL5</accession>
<protein>
    <submittedName>
        <fullName evidence="2">Regulatory protein zeste</fullName>
    </submittedName>
</protein>
<name>A0AC35UIL5_9BILA</name>
<evidence type="ECO:0000313" key="1">
    <source>
        <dbReference type="Proteomes" id="UP000095286"/>
    </source>
</evidence>
<sequence>MPAVVNRSDSLIRTKNARDAQNRKNQFDGNDVQAFMAVIENLKPKNTTKIEIVQWSKIKVEFKRLTNKSLNLEELNKIANTENMSRKDIIVKYFSKELQPVDDKCERLAIAYIPGFFPAEDCENKENNVSTTSSDRSSNLPKNILQSGESKSVLQSGEPKSILQSGEPKSVLQSPESKNSPSFEDNKEQMNHEIDFFEREIELRGSTDVPFIELCVQLKKVRDVKSICYEMLLKDVDNSRQRLISLFENKFVIRMENKVDMYLSLKDLNFQKEFGAGDDLEIEKPCSKRHEQEVENDLEAIIAGGDVLVEDYTKFDPIDTSSLPEISQKSDNQVCASKFENGDALEDFICSRLQILMEEGQKSIPIENMHSIINNFFEMHVDPNKEFEKSWSQMANKWVEGKNFYYNDEKTALLLTDPKTPNEYDNSTDQSNESSFATTTETTVDTIIEVQPKTSDVCPSTPVNEPVDDSAIIVDETFIKSLNEETPLITTTHPTENLREVTVAEEPSTVQIDKKKNKKSCCACTIS</sequence>